<evidence type="ECO:0000313" key="4">
    <source>
        <dbReference type="RefSeq" id="XP_035663281.1"/>
    </source>
</evidence>
<feature type="signal peptide" evidence="2">
    <location>
        <begin position="1"/>
        <end position="20"/>
    </location>
</feature>
<dbReference type="AlphaFoldDB" id="A0A9J7HP81"/>
<dbReference type="GO" id="GO:0005576">
    <property type="term" value="C:extracellular region"/>
    <property type="evidence" value="ECO:0007669"/>
    <property type="project" value="InterPro"/>
</dbReference>
<evidence type="ECO:0000256" key="2">
    <source>
        <dbReference type="SAM" id="SignalP"/>
    </source>
</evidence>
<dbReference type="PROSITE" id="PS51257">
    <property type="entry name" value="PROKAR_LIPOPROTEIN"/>
    <property type="match status" value="1"/>
</dbReference>
<keyword evidence="2" id="KW-0732">Signal</keyword>
<comment type="similarity">
    <text evidence="1">Belongs to the ependymin family.</text>
</comment>
<dbReference type="GO" id="GO:0005764">
    <property type="term" value="C:lysosome"/>
    <property type="evidence" value="ECO:0000318"/>
    <property type="project" value="GO_Central"/>
</dbReference>
<dbReference type="PANTHER" id="PTHR10697:SF13">
    <property type="entry name" value="RICIN B LECTIN DOMAIN-CONTAINING PROTEIN"/>
    <property type="match status" value="1"/>
</dbReference>
<dbReference type="Proteomes" id="UP000001554">
    <property type="component" value="Chromosome 19"/>
</dbReference>
<dbReference type="GO" id="GO:0007160">
    <property type="term" value="P:cell-matrix adhesion"/>
    <property type="evidence" value="ECO:0007669"/>
    <property type="project" value="InterPro"/>
</dbReference>
<accession>A0A9J7HP81</accession>
<reference evidence="4" key="2">
    <citation type="submission" date="2025-08" db="UniProtKB">
        <authorList>
            <consortium name="RefSeq"/>
        </authorList>
    </citation>
    <scope>IDENTIFICATION</scope>
    <source>
        <strain evidence="4">S238N-H82</strain>
        <tissue evidence="4">Testes</tissue>
    </source>
</reference>
<keyword evidence="3" id="KW-1185">Reference proteome</keyword>
<dbReference type="RefSeq" id="XP_035663281.1">
    <property type="nucleotide sequence ID" value="XM_035807388.1"/>
</dbReference>
<evidence type="ECO:0000313" key="3">
    <source>
        <dbReference type="Proteomes" id="UP000001554"/>
    </source>
</evidence>
<dbReference type="GeneID" id="118406984"/>
<protein>
    <submittedName>
        <fullName evidence="4">Mammalian ependymin-related protein 1-like isoform X1</fullName>
    </submittedName>
</protein>
<dbReference type="GO" id="GO:0005509">
    <property type="term" value="F:calcium ion binding"/>
    <property type="evidence" value="ECO:0007669"/>
    <property type="project" value="InterPro"/>
</dbReference>
<reference evidence="3" key="1">
    <citation type="journal article" date="2020" name="Nat. Ecol. Evol.">
        <title>Deeply conserved synteny resolves early events in vertebrate evolution.</title>
        <authorList>
            <person name="Simakov O."/>
            <person name="Marletaz F."/>
            <person name="Yue J.X."/>
            <person name="O'Connell B."/>
            <person name="Jenkins J."/>
            <person name="Brandt A."/>
            <person name="Calef R."/>
            <person name="Tung C.H."/>
            <person name="Huang T.K."/>
            <person name="Schmutz J."/>
            <person name="Satoh N."/>
            <person name="Yu J.K."/>
            <person name="Putnam N.H."/>
            <person name="Green R.E."/>
            <person name="Rokhsar D.S."/>
        </authorList>
    </citation>
    <scope>NUCLEOTIDE SEQUENCE [LARGE SCALE GENOMIC DNA]</scope>
    <source>
        <strain evidence="3">S238N-H82</strain>
    </source>
</reference>
<proteinExistence type="inferred from homology"/>
<sequence>MLKFVAVALLVTVCACSVWGEQCCAPKQWESFVGIENTTAVDGKIEVRKIGAIESYDYDRKMIAVVIPGHLVIKVIQDYNKGMMYTIVAGQCYATPWPYPMVNCIPDNATMIEKFEIGGPDGLMIEQYQLQDFIPGFNGYIQFTRPGCIPVSQTQYFDSYVTTYGFTNITEGIKDPSVFDIPSPPCPMDVDNVVKPLLFKPAHP</sequence>
<dbReference type="KEGG" id="bfo:118406984"/>
<dbReference type="Pfam" id="PF00811">
    <property type="entry name" value="Ependymin"/>
    <property type="match status" value="1"/>
</dbReference>
<dbReference type="OrthoDB" id="10001248at2759"/>
<gene>
    <name evidence="4" type="primary">LOC118406984</name>
</gene>
<evidence type="ECO:0000256" key="1">
    <source>
        <dbReference type="ARBA" id="ARBA00010771"/>
    </source>
</evidence>
<dbReference type="InterPro" id="IPR001299">
    <property type="entry name" value="Ependymin"/>
</dbReference>
<organism evidence="3 4">
    <name type="scientific">Branchiostoma floridae</name>
    <name type="common">Florida lancelet</name>
    <name type="synonym">Amphioxus</name>
    <dbReference type="NCBI Taxonomy" id="7739"/>
    <lineage>
        <taxon>Eukaryota</taxon>
        <taxon>Metazoa</taxon>
        <taxon>Chordata</taxon>
        <taxon>Cephalochordata</taxon>
        <taxon>Leptocardii</taxon>
        <taxon>Amphioxiformes</taxon>
        <taxon>Branchiostomatidae</taxon>
        <taxon>Branchiostoma</taxon>
    </lineage>
</organism>
<feature type="chain" id="PRO_5039932182" evidence="2">
    <location>
        <begin position="21"/>
        <end position="204"/>
    </location>
</feature>
<name>A0A9J7HP81_BRAFL</name>
<dbReference type="PANTHER" id="PTHR10697">
    <property type="entry name" value="MAMMALIAN EPENDYMIN-RELATED PROTEIN 1"/>
    <property type="match status" value="1"/>
</dbReference>